<dbReference type="GO" id="GO:0032259">
    <property type="term" value="P:methylation"/>
    <property type="evidence" value="ECO:0007669"/>
    <property type="project" value="UniProtKB-KW"/>
</dbReference>
<sequence>MVTRRTCHGINKACNCRVIAIAIAIFASLVALLLVLLLSVSRHPAVLVAPSFTRPGADHTNHRSTQTTDGTDIANRGQVSCLDLLSSAGKPIVIARSRAQSPFSIAVHDHVSDIMISKAIVDSGLWDVHVLKALEHFARDACVKGGLALDVGTNLGFFSMALLAMGCSVKGFEMQPRMAELATLSGCINGYSDRFQLKLGAVSDSHGAHLQRVDATSGNLGGIGIVKEGGISVRASRLDMMLDLKTEISVMKLDVEGHEDKALYGMSELLKRKLVKCIIMEFSPNVMGVEAAEKMLQYLHAFGFQEIHEIDHMQPDEYDKPIRMSRVDVKQDSWAKTFAKKVFDGGDSRGAHFTDLVLKLSA</sequence>
<dbReference type="RefSeq" id="XP_022841239.1">
    <property type="nucleotide sequence ID" value="XM_022982488.1"/>
</dbReference>
<evidence type="ECO:0000259" key="2">
    <source>
        <dbReference type="Pfam" id="PF05050"/>
    </source>
</evidence>
<dbReference type="GO" id="GO:0008168">
    <property type="term" value="F:methyltransferase activity"/>
    <property type="evidence" value="ECO:0007669"/>
    <property type="project" value="UniProtKB-KW"/>
</dbReference>
<feature type="transmembrane region" description="Helical" evidence="1">
    <location>
        <begin position="18"/>
        <end position="40"/>
    </location>
</feature>
<evidence type="ECO:0000256" key="1">
    <source>
        <dbReference type="SAM" id="Phobius"/>
    </source>
</evidence>
<dbReference type="KEGG" id="ota:OT_ostta19g00270"/>
<protein>
    <submittedName>
        <fullName evidence="3">Methyltransferase FkbM</fullName>
    </submittedName>
</protein>
<dbReference type="InParanoid" id="A0A096PB54"/>
<dbReference type="PANTHER" id="PTHR34203">
    <property type="entry name" value="METHYLTRANSFERASE, FKBM FAMILY PROTEIN"/>
    <property type="match status" value="1"/>
</dbReference>
<accession>A0A096PB54</accession>
<dbReference type="SUPFAM" id="SSF53335">
    <property type="entry name" value="S-adenosyl-L-methionine-dependent methyltransferases"/>
    <property type="match status" value="1"/>
</dbReference>
<keyword evidence="4" id="KW-1185">Reference proteome</keyword>
<gene>
    <name evidence="3" type="ORF">OT_ostta19g00270</name>
</gene>
<keyword evidence="1" id="KW-0812">Transmembrane</keyword>
<dbReference type="GeneID" id="9838426"/>
<dbReference type="AlphaFoldDB" id="A0A096PB54"/>
<reference evidence="4" key="1">
    <citation type="journal article" date="2006" name="Proc. Natl. Acad. Sci. U.S.A.">
        <title>Genome analysis of the smallest free-living eukaryote Ostreococcus tauri unveils many unique features.</title>
        <authorList>
            <person name="Derelle E."/>
            <person name="Ferraz C."/>
            <person name="Rombauts S."/>
            <person name="Rouze P."/>
            <person name="Worden A.Z."/>
            <person name="Robbens S."/>
            <person name="Partensky F."/>
            <person name="Degroeve S."/>
            <person name="Echeynie S."/>
            <person name="Cooke R."/>
            <person name="Saeys Y."/>
            <person name="Wuyts J."/>
            <person name="Jabbari K."/>
            <person name="Bowler C."/>
            <person name="Panaud O."/>
            <person name="Piegu B."/>
            <person name="Ball S.G."/>
            <person name="Ral J.-P."/>
            <person name="Bouget F.-Y."/>
            <person name="Piganeau G."/>
            <person name="De Baets B."/>
            <person name="Picard A."/>
            <person name="Delseny M."/>
            <person name="Demaille J."/>
            <person name="Van de Peer Y."/>
            <person name="Moreau H."/>
        </authorList>
    </citation>
    <scope>NUCLEOTIDE SEQUENCE [LARGE SCALE GENOMIC DNA]</scope>
    <source>
        <strain evidence="4">OTTH 0595 / CCAP 157/2 / RCC745</strain>
    </source>
</reference>
<dbReference type="InterPro" id="IPR052514">
    <property type="entry name" value="SAM-dependent_MTase"/>
</dbReference>
<feature type="domain" description="Methyltransferase FkbM" evidence="2">
    <location>
        <begin position="150"/>
        <end position="305"/>
    </location>
</feature>
<dbReference type="Proteomes" id="UP000009170">
    <property type="component" value="Unassembled WGS sequence"/>
</dbReference>
<name>A0A096PB54_OSTTA</name>
<dbReference type="Pfam" id="PF05050">
    <property type="entry name" value="Methyltransf_21"/>
    <property type="match status" value="1"/>
</dbReference>
<keyword evidence="1" id="KW-0472">Membrane</keyword>
<dbReference type="NCBIfam" id="TIGR01444">
    <property type="entry name" value="fkbM_fam"/>
    <property type="match status" value="1"/>
</dbReference>
<organism evidence="3 4">
    <name type="scientific">Ostreococcus tauri</name>
    <name type="common">Marine green alga</name>
    <dbReference type="NCBI Taxonomy" id="70448"/>
    <lineage>
        <taxon>Eukaryota</taxon>
        <taxon>Viridiplantae</taxon>
        <taxon>Chlorophyta</taxon>
        <taxon>Mamiellophyceae</taxon>
        <taxon>Mamiellales</taxon>
        <taxon>Bathycoccaceae</taxon>
        <taxon>Ostreococcus</taxon>
    </lineage>
</organism>
<dbReference type="InterPro" id="IPR006342">
    <property type="entry name" value="FkbM_mtfrase"/>
</dbReference>
<reference evidence="3 4" key="2">
    <citation type="journal article" date="2014" name="BMC Genomics">
        <title>An improved genome of the model marine alga Ostreococcus tauri unfolds by assessing Illumina de novo assemblies.</title>
        <authorList>
            <person name="Blanc-Mathieu R."/>
            <person name="Verhelst B."/>
            <person name="Derelle E."/>
            <person name="Rombauts S."/>
            <person name="Bouget F.Y."/>
            <person name="Carre I."/>
            <person name="Chateau A."/>
            <person name="Eyre-Walker A."/>
            <person name="Grimsley N."/>
            <person name="Moreau H."/>
            <person name="Piegu B."/>
            <person name="Rivals E."/>
            <person name="Schackwitz W."/>
            <person name="Van de Peer Y."/>
            <person name="Piganeau G."/>
        </authorList>
    </citation>
    <scope>NUCLEOTIDE SEQUENCE [LARGE SCALE GENOMIC DNA]</scope>
    <source>
        <strain evidence="4">OTTH 0595 / CCAP 157/2 / RCC745</strain>
    </source>
</reference>
<dbReference type="InterPro" id="IPR029063">
    <property type="entry name" value="SAM-dependent_MTases_sf"/>
</dbReference>
<comment type="caution">
    <text evidence="3">The sequence shown here is derived from an EMBL/GenBank/DDBJ whole genome shotgun (WGS) entry which is preliminary data.</text>
</comment>
<evidence type="ECO:0000313" key="4">
    <source>
        <dbReference type="Proteomes" id="UP000009170"/>
    </source>
</evidence>
<dbReference type="OrthoDB" id="411251at2759"/>
<dbReference type="Gene3D" id="3.40.50.150">
    <property type="entry name" value="Vaccinia Virus protein VP39"/>
    <property type="match status" value="1"/>
</dbReference>
<dbReference type="PANTHER" id="PTHR34203:SF13">
    <property type="entry name" value="EXPRESSED PROTEIN"/>
    <property type="match status" value="1"/>
</dbReference>
<proteinExistence type="predicted"/>
<dbReference type="EMBL" id="CAID01000019">
    <property type="protein sequence ID" value="CEG01905.1"/>
    <property type="molecule type" value="Genomic_DNA"/>
</dbReference>
<keyword evidence="3" id="KW-0489">Methyltransferase</keyword>
<keyword evidence="1" id="KW-1133">Transmembrane helix</keyword>
<keyword evidence="3" id="KW-0808">Transferase</keyword>
<evidence type="ECO:0000313" key="3">
    <source>
        <dbReference type="EMBL" id="CEG01905.1"/>
    </source>
</evidence>